<keyword evidence="2" id="KW-1185">Reference proteome</keyword>
<accession>A0A927MKI2</accession>
<sequence length="139" mass="16654">MIDYMKFNVMWMNDVIATVDLKPKNGGTPYVINYIDDFNKQFSPNMEGHITLEELERWLKWRTFPPTRVNADELLTALELNAYNRWGIVRKTHGVMADDEIWLRFKGEEHLRHQDVCLRKDLYYPELEELFDELFGDSH</sequence>
<name>A0A927MKI2_9BACL</name>
<organism evidence="1 2">
    <name type="scientific">Sporosarcina limicola</name>
    <dbReference type="NCBI Taxonomy" id="34101"/>
    <lineage>
        <taxon>Bacteria</taxon>
        <taxon>Bacillati</taxon>
        <taxon>Bacillota</taxon>
        <taxon>Bacilli</taxon>
        <taxon>Bacillales</taxon>
        <taxon>Caryophanaceae</taxon>
        <taxon>Sporosarcina</taxon>
    </lineage>
</organism>
<evidence type="ECO:0000313" key="2">
    <source>
        <dbReference type="Proteomes" id="UP000658225"/>
    </source>
</evidence>
<dbReference type="RefSeq" id="WP_192599266.1">
    <property type="nucleotide sequence ID" value="NZ_JADBEL010000014.1"/>
</dbReference>
<comment type="caution">
    <text evidence="1">The sequence shown here is derived from an EMBL/GenBank/DDBJ whole genome shotgun (WGS) entry which is preliminary data.</text>
</comment>
<protein>
    <submittedName>
        <fullName evidence="1">Uncharacterized protein</fullName>
    </submittedName>
</protein>
<reference evidence="1" key="1">
    <citation type="submission" date="2020-10" db="EMBL/GenBank/DDBJ databases">
        <title>Genomic Encyclopedia of Type Strains, Phase IV (KMG-IV): sequencing the most valuable type-strain genomes for metagenomic binning, comparative biology and taxonomic classification.</title>
        <authorList>
            <person name="Goeker M."/>
        </authorList>
    </citation>
    <scope>NUCLEOTIDE SEQUENCE</scope>
    <source>
        <strain evidence="1">DSM 13886</strain>
    </source>
</reference>
<dbReference type="AlphaFoldDB" id="A0A927MKI2"/>
<gene>
    <name evidence="1" type="ORF">H4683_002681</name>
</gene>
<proteinExistence type="predicted"/>
<dbReference type="EMBL" id="JADBEL010000014">
    <property type="protein sequence ID" value="MBE1555561.1"/>
    <property type="molecule type" value="Genomic_DNA"/>
</dbReference>
<evidence type="ECO:0000313" key="1">
    <source>
        <dbReference type="EMBL" id="MBE1555561.1"/>
    </source>
</evidence>
<dbReference type="Proteomes" id="UP000658225">
    <property type="component" value="Unassembled WGS sequence"/>
</dbReference>